<comment type="caution">
    <text evidence="2">The sequence shown here is derived from an EMBL/GenBank/DDBJ whole genome shotgun (WGS) entry which is preliminary data.</text>
</comment>
<protein>
    <submittedName>
        <fullName evidence="2">DNA gyrase inhibitor</fullName>
    </submittedName>
</protein>
<reference evidence="3" key="1">
    <citation type="journal article" date="2019" name="Int. J. Syst. Evol. Microbiol.">
        <title>The Global Catalogue of Microorganisms (GCM) 10K type strain sequencing project: providing services to taxonomists for standard genome sequencing and annotation.</title>
        <authorList>
            <consortium name="The Broad Institute Genomics Platform"/>
            <consortium name="The Broad Institute Genome Sequencing Center for Infectious Disease"/>
            <person name="Wu L."/>
            <person name="Ma J."/>
        </authorList>
    </citation>
    <scope>NUCLEOTIDE SEQUENCE [LARGE SCALE GENOMIC DNA]</scope>
    <source>
        <strain evidence="3">NBRC 106348</strain>
    </source>
</reference>
<dbReference type="SMART" id="SM00871">
    <property type="entry name" value="AraC_E_bind"/>
    <property type="match status" value="1"/>
</dbReference>
<dbReference type="Proteomes" id="UP001157091">
    <property type="component" value="Unassembled WGS sequence"/>
</dbReference>
<dbReference type="EMBL" id="BSUK01000001">
    <property type="protein sequence ID" value="GMA23215.1"/>
    <property type="molecule type" value="Genomic_DNA"/>
</dbReference>
<sequence>MTNEPRVAERPATPYVAVTRSVPMPGLPGVADEIPRVIGQADRPGLTVDGPPFFRYVVIDMEHELVVEAGVPLTSLVAAGTDLGDLEAGVLPAGRYATVVHTGHPDTLADATGRLLRWADDAGLRFDVRPGDRGDVWGCRLESYLTDPRVEPDMSRWETELAFRLADDPA</sequence>
<proteinExistence type="predicted"/>
<feature type="domain" description="AraC effector-binding" evidence="1">
    <location>
        <begin position="3"/>
        <end position="166"/>
    </location>
</feature>
<dbReference type="RefSeq" id="WP_284292281.1">
    <property type="nucleotide sequence ID" value="NZ_BSUK01000001.1"/>
</dbReference>
<evidence type="ECO:0000313" key="2">
    <source>
        <dbReference type="EMBL" id="GMA23215.1"/>
    </source>
</evidence>
<gene>
    <name evidence="2" type="ORF">GCM10025864_09740</name>
</gene>
<dbReference type="Gene3D" id="3.20.80.10">
    <property type="entry name" value="Regulatory factor, effector binding domain"/>
    <property type="match status" value="1"/>
</dbReference>
<dbReference type="InterPro" id="IPR029442">
    <property type="entry name" value="GyrI-like"/>
</dbReference>
<dbReference type="Pfam" id="PF06445">
    <property type="entry name" value="GyrI-like"/>
    <property type="match status" value="1"/>
</dbReference>
<keyword evidence="3" id="KW-1185">Reference proteome</keyword>
<accession>A0ABQ6HXH3</accession>
<name>A0ABQ6HXH3_9MICO</name>
<evidence type="ECO:0000259" key="1">
    <source>
        <dbReference type="SMART" id="SM00871"/>
    </source>
</evidence>
<dbReference type="SUPFAM" id="SSF55136">
    <property type="entry name" value="Probable bacterial effector-binding domain"/>
    <property type="match status" value="1"/>
</dbReference>
<dbReference type="InterPro" id="IPR011256">
    <property type="entry name" value="Reg_factor_effector_dom_sf"/>
</dbReference>
<dbReference type="InterPro" id="IPR010499">
    <property type="entry name" value="AraC_E-bd"/>
</dbReference>
<organism evidence="2 3">
    <name type="scientific">Luteimicrobium album</name>
    <dbReference type="NCBI Taxonomy" id="1054550"/>
    <lineage>
        <taxon>Bacteria</taxon>
        <taxon>Bacillati</taxon>
        <taxon>Actinomycetota</taxon>
        <taxon>Actinomycetes</taxon>
        <taxon>Micrococcales</taxon>
        <taxon>Luteimicrobium</taxon>
    </lineage>
</organism>
<evidence type="ECO:0000313" key="3">
    <source>
        <dbReference type="Proteomes" id="UP001157091"/>
    </source>
</evidence>